<feature type="compositionally biased region" description="Acidic residues" evidence="1">
    <location>
        <begin position="566"/>
        <end position="577"/>
    </location>
</feature>
<proteinExistence type="predicted"/>
<accession>A0A2P5HZB2</accession>
<protein>
    <submittedName>
        <fullName evidence="2">Uncharacterized protein</fullName>
    </submittedName>
</protein>
<dbReference type="AlphaFoldDB" id="A0A2P5HZB2"/>
<reference evidence="2" key="1">
    <citation type="submission" date="2017-09" db="EMBL/GenBank/DDBJ databases">
        <title>Polyketide synthases of a Diaporthe helianthi virulent isolate.</title>
        <authorList>
            <person name="Baroncelli R."/>
        </authorList>
    </citation>
    <scope>NUCLEOTIDE SEQUENCE [LARGE SCALE GENOMIC DNA]</scope>
    <source>
        <strain evidence="2">7/96</strain>
    </source>
</reference>
<sequence length="577" mass="64825">MMVEITIEVEYHRPVHVDGYSTTLLQSPVSPESQSANTILVRQDHGQYKNEVGFKPASQLYKVDCGRHWTHAHGVLIQSSPDRSYRKGDRIWLTETADEDRNSSVQDRTNIMAVNLRTWTPMTIALGSVCWIPKFRKIDCGEDEEELMTISGPPVKKQDRKMYLLAIVQRLKLSNDTTFVERVELREIVEQDSFKYQNLTVLPDGHQRISGLFHRSLAALAPAFFEMELQAPSTSLSNAVMPRVGRASDQAISLVTPPPEDEPTQNASPDFSIGLLHIEDGLDPEVRRKIAELQRAVEAKKARKCRPLIPAAPPPADRCNLGERCPTPHRVFFHANRPSLENLYPRHHHRPNHECPIGAAHTVHCVFRFLEARNVPDKRLCIIPATVRHHCCETNARPVNKTFRRRPEMVDGGHDSVRVMGGRGTVSVVSGQELETEQHCGVPFEVRSMPLVPERDLDELGWQLYAGEGAVWSSPVDHTGHCDEEDDMTTDQCRLHAVPGLSREHQQIHQGRPCLLANLSPGQPLSAGTSPPDIGSVASRPIVLDGEDEGEEEPNVFGDRRLYGDDGFDEEMELYEN</sequence>
<evidence type="ECO:0000313" key="3">
    <source>
        <dbReference type="Proteomes" id="UP000094444"/>
    </source>
</evidence>
<dbReference type="EMBL" id="MAVT02000469">
    <property type="protein sequence ID" value="POS75585.1"/>
    <property type="molecule type" value="Genomic_DNA"/>
</dbReference>
<name>A0A2P5HZB2_DIAHE</name>
<keyword evidence="3" id="KW-1185">Reference proteome</keyword>
<organism evidence="2 3">
    <name type="scientific">Diaporthe helianthi</name>
    <dbReference type="NCBI Taxonomy" id="158607"/>
    <lineage>
        <taxon>Eukaryota</taxon>
        <taxon>Fungi</taxon>
        <taxon>Dikarya</taxon>
        <taxon>Ascomycota</taxon>
        <taxon>Pezizomycotina</taxon>
        <taxon>Sordariomycetes</taxon>
        <taxon>Sordariomycetidae</taxon>
        <taxon>Diaporthales</taxon>
        <taxon>Diaporthaceae</taxon>
        <taxon>Diaporthe</taxon>
    </lineage>
</organism>
<comment type="caution">
    <text evidence="2">The sequence shown here is derived from an EMBL/GenBank/DDBJ whole genome shotgun (WGS) entry which is preliminary data.</text>
</comment>
<dbReference type="InParanoid" id="A0A2P5HZB2"/>
<evidence type="ECO:0000313" key="2">
    <source>
        <dbReference type="EMBL" id="POS75585.1"/>
    </source>
</evidence>
<feature type="region of interest" description="Disordered" evidence="1">
    <location>
        <begin position="545"/>
        <end position="577"/>
    </location>
</feature>
<evidence type="ECO:0000256" key="1">
    <source>
        <dbReference type="SAM" id="MobiDB-lite"/>
    </source>
</evidence>
<dbReference type="Proteomes" id="UP000094444">
    <property type="component" value="Unassembled WGS sequence"/>
</dbReference>
<dbReference type="OrthoDB" id="4709576at2759"/>
<dbReference type="STRING" id="158607.A0A2P5HZB2"/>
<feature type="compositionally biased region" description="Acidic residues" evidence="1">
    <location>
        <begin position="545"/>
        <end position="554"/>
    </location>
</feature>
<gene>
    <name evidence="2" type="ORF">DHEL01_v206024</name>
</gene>